<accession>U6RFA6</accession>
<feature type="transmembrane region" description="Helical" evidence="1">
    <location>
        <begin position="6"/>
        <end position="23"/>
    </location>
</feature>
<gene>
    <name evidence="2" type="ORF">HMPREF1534_02150</name>
</gene>
<feature type="transmembrane region" description="Helical" evidence="1">
    <location>
        <begin position="156"/>
        <end position="182"/>
    </location>
</feature>
<dbReference type="EMBL" id="AQHY01000025">
    <property type="protein sequence ID" value="EOA54757.1"/>
    <property type="molecule type" value="Genomic_DNA"/>
</dbReference>
<feature type="transmembrane region" description="Helical" evidence="1">
    <location>
        <begin position="189"/>
        <end position="207"/>
    </location>
</feature>
<keyword evidence="1" id="KW-0812">Transmembrane</keyword>
<feature type="transmembrane region" description="Helical" evidence="1">
    <location>
        <begin position="233"/>
        <end position="254"/>
    </location>
</feature>
<reference evidence="2 3" key="1">
    <citation type="submission" date="2013-04" db="EMBL/GenBank/DDBJ databases">
        <title>The Genome Sequence of Bacteroides massiliensis DSM 17679.</title>
        <authorList>
            <consortium name="The Broad Institute Genomics Platform"/>
            <person name="Earl A."/>
            <person name="Ward D."/>
            <person name="Feldgarden M."/>
            <person name="Gevers D."/>
            <person name="Martens E."/>
            <person name="Fenner L."/>
            <person name="Roux V."/>
            <person name="Mallet M.N."/>
            <person name="Raoult D."/>
            <person name="Walker B."/>
            <person name="Young S."/>
            <person name="Zeng Q."/>
            <person name="Gargeya S."/>
            <person name="Fitzgerald M."/>
            <person name="Haas B."/>
            <person name="Abouelleil A."/>
            <person name="Allen A.W."/>
            <person name="Alvarado L."/>
            <person name="Arachchi H.M."/>
            <person name="Berlin A.M."/>
            <person name="Chapman S.B."/>
            <person name="Gainer-Dewar J."/>
            <person name="Goldberg J."/>
            <person name="Griggs A."/>
            <person name="Gujja S."/>
            <person name="Hansen M."/>
            <person name="Howarth C."/>
            <person name="Imamovic A."/>
            <person name="Ireland A."/>
            <person name="Larimer J."/>
            <person name="McCowan C."/>
            <person name="Murphy C."/>
            <person name="Pearson M."/>
            <person name="Poon T.W."/>
            <person name="Priest M."/>
            <person name="Roberts A."/>
            <person name="Saif S."/>
            <person name="Shea T."/>
            <person name="Sisk P."/>
            <person name="Sykes S."/>
            <person name="Wortman J."/>
            <person name="Nusbaum C."/>
            <person name="Birren B."/>
        </authorList>
    </citation>
    <scope>NUCLEOTIDE SEQUENCE [LARGE SCALE GENOMIC DNA]</scope>
    <source>
        <strain evidence="3">B84634 / Timone 84634 / DSM 17679 / JCM 13223</strain>
    </source>
</reference>
<dbReference type="RefSeq" id="WP_005940752.1">
    <property type="nucleotide sequence ID" value="NZ_KB890324.1"/>
</dbReference>
<name>U6RFA6_9BACT</name>
<organism evidence="2 3">
    <name type="scientific">Phocaeicola massiliensis B84634 = Timone 84634 = DSM 17679 = JCM 13223</name>
    <dbReference type="NCBI Taxonomy" id="1121098"/>
    <lineage>
        <taxon>Bacteria</taxon>
        <taxon>Pseudomonadati</taxon>
        <taxon>Bacteroidota</taxon>
        <taxon>Bacteroidia</taxon>
        <taxon>Bacteroidales</taxon>
        <taxon>Bacteroidaceae</taxon>
        <taxon>Phocaeicola</taxon>
    </lineage>
</organism>
<dbReference type="GeneID" id="60061905"/>
<feature type="transmembrane region" description="Helical" evidence="1">
    <location>
        <begin position="74"/>
        <end position="93"/>
    </location>
</feature>
<dbReference type="Pfam" id="PF19529">
    <property type="entry name" value="DUF6057"/>
    <property type="match status" value="1"/>
</dbReference>
<proteinExistence type="predicted"/>
<dbReference type="HOGENOM" id="CLU_033046_1_0_10"/>
<keyword evidence="1" id="KW-1133">Transmembrane helix</keyword>
<dbReference type="PATRIC" id="fig|1121098.3.peg.2185"/>
<dbReference type="AlphaFoldDB" id="U6RFA6"/>
<keyword evidence="1" id="KW-0472">Membrane</keyword>
<feature type="transmembrane region" description="Helical" evidence="1">
    <location>
        <begin position="128"/>
        <end position="144"/>
    </location>
</feature>
<sequence length="586" mass="67299">MKKSIIINIISWLGISLLLFFYLERQLAFHYFYIEQFRLFRFNQDYALQLFSHPGGISEYIASFLIQYFIHPHIGPLIMTCLFLCIGIGVQNIWRKLSPNLEMPLAYLMPGILLLLADMDFNHHLEGILAYASVVWILNLYIRIRSPFIRIPFMAIASWLLFYFAGPAFEAVILCAIFYEFYTKSSFKWYSLLLLPLGIFPACWWYQTGLGGEARIVFSPDAYFNPRLVLQPIIYYAWGALLLIFILACLCGKFKGFKKKWMTYTSPILQIILAGWFLHNETKTYNSPTLYLVKELDYYARTEQWDKLLSAPLRSDKNAMHACFQNLALAQKGILADKALSLKQVGADGLWIAWNRSTTASTLLSDVYYAMGNVALAQRMAFEGMISSEWTVNPRLLTRLVKTNLIYGNHAVAGKYISMLEDTHAYKEQAVALKRFLNNDEAIDKDPELGFKRRCIAKTDGLAQIEGVPYDLLQIIASNPECKTAFEYLGIFCLMNKDIIPFNQLIETYHNAKGLSPMPVSFQEAIILAHEGDTAAWTRLGVTPQVAERFRTFKQTVLQNRGSAALPNKLHTGFGNTYWYYYMFKK</sequence>
<dbReference type="STRING" id="1121098.HMPREF1534_02150"/>
<dbReference type="InterPro" id="IPR045692">
    <property type="entry name" value="DUF6057"/>
</dbReference>
<evidence type="ECO:0000313" key="3">
    <source>
        <dbReference type="Proteomes" id="UP000017831"/>
    </source>
</evidence>
<evidence type="ECO:0000313" key="2">
    <source>
        <dbReference type="EMBL" id="EOA54757.1"/>
    </source>
</evidence>
<protein>
    <recommendedName>
        <fullName evidence="4">Transmembrane protein</fullName>
    </recommendedName>
</protein>
<keyword evidence="3" id="KW-1185">Reference proteome</keyword>
<evidence type="ECO:0000256" key="1">
    <source>
        <dbReference type="SAM" id="Phobius"/>
    </source>
</evidence>
<comment type="caution">
    <text evidence="2">The sequence shown here is derived from an EMBL/GenBank/DDBJ whole genome shotgun (WGS) entry which is preliminary data.</text>
</comment>
<evidence type="ECO:0008006" key="4">
    <source>
        <dbReference type="Google" id="ProtNLM"/>
    </source>
</evidence>
<dbReference type="OrthoDB" id="1067842at2"/>
<dbReference type="Proteomes" id="UP000017831">
    <property type="component" value="Unassembled WGS sequence"/>
</dbReference>
<dbReference type="eggNOG" id="ENOG502ZAEB">
    <property type="taxonomic scope" value="Bacteria"/>
</dbReference>